<dbReference type="Proteomes" id="UP000198748">
    <property type="component" value="Unassembled WGS sequence"/>
</dbReference>
<gene>
    <name evidence="2" type="ORF">SAMN04487996_10161</name>
</gene>
<keyword evidence="1" id="KW-1133">Transmembrane helix</keyword>
<sequence length="366" mass="41288">MRTGGSVSYCLIFKAMKKTNYLKTACLAAAFAGIFVTGWESYLRQCGFTLSYNDDESLWAHTRKNIYEATPAGPVIVGTSRSKFDIDLGTWKSITGKEPVQLAIVGTTPRPVLQDLANDPDFKGTVIVDVMEMLFFQPDGSFTETSARKRLQYYPKYSLSQHASFHINRKLEDHLLFLDEERFSVNALIKRLPIASRPGVFVFPVFPMDLEYVSPNRQTAFTQNFLRDTAAQHEVEGVWMKMGLASTKRGVGGDTLTNIIRSVAQSVDKIRARGGKVVFVRFPSSDPVWAAEQQAYPRALYWERLLKETGVTGIHFADYPELSRYECPEWSHLSPADAKTFTRDLTRIIGDKTKWSLQNAVSQNIP</sequence>
<name>A0A1G6UUK2_9BACT</name>
<dbReference type="AlphaFoldDB" id="A0A1G6UUK2"/>
<dbReference type="STRING" id="659014.SAMN04487996_10161"/>
<evidence type="ECO:0000256" key="1">
    <source>
        <dbReference type="SAM" id="Phobius"/>
    </source>
</evidence>
<proteinExistence type="predicted"/>
<protein>
    <submittedName>
        <fullName evidence="2">Uncharacterized protein</fullName>
    </submittedName>
</protein>
<feature type="transmembrane region" description="Helical" evidence="1">
    <location>
        <begin position="21"/>
        <end position="39"/>
    </location>
</feature>
<accession>A0A1G6UUK2</accession>
<keyword evidence="3" id="KW-1185">Reference proteome</keyword>
<keyword evidence="1" id="KW-0472">Membrane</keyword>
<keyword evidence="1" id="KW-0812">Transmembrane</keyword>
<reference evidence="3" key="1">
    <citation type="submission" date="2016-10" db="EMBL/GenBank/DDBJ databases">
        <authorList>
            <person name="Varghese N."/>
            <person name="Submissions S."/>
        </authorList>
    </citation>
    <scope>NUCLEOTIDE SEQUENCE [LARGE SCALE GENOMIC DNA]</scope>
    <source>
        <strain evidence="3">DSM 25329</strain>
    </source>
</reference>
<organism evidence="2 3">
    <name type="scientific">Dyadobacter soli</name>
    <dbReference type="NCBI Taxonomy" id="659014"/>
    <lineage>
        <taxon>Bacteria</taxon>
        <taxon>Pseudomonadati</taxon>
        <taxon>Bacteroidota</taxon>
        <taxon>Cytophagia</taxon>
        <taxon>Cytophagales</taxon>
        <taxon>Spirosomataceae</taxon>
        <taxon>Dyadobacter</taxon>
    </lineage>
</organism>
<evidence type="ECO:0000313" key="2">
    <source>
        <dbReference type="EMBL" id="SDD44992.1"/>
    </source>
</evidence>
<dbReference type="EMBL" id="FNAN01000001">
    <property type="protein sequence ID" value="SDD44992.1"/>
    <property type="molecule type" value="Genomic_DNA"/>
</dbReference>
<evidence type="ECO:0000313" key="3">
    <source>
        <dbReference type="Proteomes" id="UP000198748"/>
    </source>
</evidence>